<sequence>MLKQAVAVPTTVAVLALTASATGAPPAELTAPAATAAPTASATASSRAANERAIRTCVNREREKRGLAPLRVNPSLARAARDHAENMRRQGFFDHTDPEGRGPSERVERLTGVFSGVGENIGGGYATGAAACRAWMRSSGHRANILRSSYARIGTGYARGGRLRHYWVQVFATAPRG</sequence>
<keyword evidence="5" id="KW-1185">Reference proteome</keyword>
<feature type="signal peptide" evidence="2">
    <location>
        <begin position="1"/>
        <end position="21"/>
    </location>
</feature>
<organism evidence="4 5">
    <name type="scientific">Paraconexibacter algicola</name>
    <dbReference type="NCBI Taxonomy" id="2133960"/>
    <lineage>
        <taxon>Bacteria</taxon>
        <taxon>Bacillati</taxon>
        <taxon>Actinomycetota</taxon>
        <taxon>Thermoleophilia</taxon>
        <taxon>Solirubrobacterales</taxon>
        <taxon>Paraconexibacteraceae</taxon>
        <taxon>Paraconexibacter</taxon>
    </lineage>
</organism>
<dbReference type="SUPFAM" id="SSF55797">
    <property type="entry name" value="PR-1-like"/>
    <property type="match status" value="1"/>
</dbReference>
<dbReference type="RefSeq" id="WP_107567310.1">
    <property type="nucleotide sequence ID" value="NZ_PYYB01000001.1"/>
</dbReference>
<dbReference type="InterPro" id="IPR014044">
    <property type="entry name" value="CAP_dom"/>
</dbReference>
<dbReference type="Proteomes" id="UP000240739">
    <property type="component" value="Unassembled WGS sequence"/>
</dbReference>
<evidence type="ECO:0000256" key="2">
    <source>
        <dbReference type="SAM" id="SignalP"/>
    </source>
</evidence>
<gene>
    <name evidence="4" type="ORF">C7Y72_04005</name>
</gene>
<dbReference type="AlphaFoldDB" id="A0A2T4UI08"/>
<feature type="compositionally biased region" description="Low complexity" evidence="1">
    <location>
        <begin position="30"/>
        <end position="48"/>
    </location>
</feature>
<dbReference type="InterPro" id="IPR035940">
    <property type="entry name" value="CAP_sf"/>
</dbReference>
<protein>
    <recommendedName>
        <fullName evidence="3">SCP domain-containing protein</fullName>
    </recommendedName>
</protein>
<dbReference type="OrthoDB" id="68195at2"/>
<dbReference type="EMBL" id="PYYB01000001">
    <property type="protein sequence ID" value="PTL58873.1"/>
    <property type="molecule type" value="Genomic_DNA"/>
</dbReference>
<reference evidence="4 5" key="1">
    <citation type="submission" date="2018-03" db="EMBL/GenBank/DDBJ databases">
        <title>Aquarubrobacter algicola gen. nov., sp. nov., a novel actinobacterium isolated from shallow eutrophic lake during the end of cyanobacterial harmful algal blooms.</title>
        <authorList>
            <person name="Chun S.J."/>
        </authorList>
    </citation>
    <scope>NUCLEOTIDE SEQUENCE [LARGE SCALE GENOMIC DNA]</scope>
    <source>
        <strain evidence="4 5">Seoho-28</strain>
    </source>
</reference>
<feature type="region of interest" description="Disordered" evidence="1">
    <location>
        <begin position="30"/>
        <end position="50"/>
    </location>
</feature>
<comment type="caution">
    <text evidence="4">The sequence shown here is derived from an EMBL/GenBank/DDBJ whole genome shotgun (WGS) entry which is preliminary data.</text>
</comment>
<evidence type="ECO:0000259" key="3">
    <source>
        <dbReference type="Pfam" id="PF00188"/>
    </source>
</evidence>
<dbReference type="CDD" id="cd05379">
    <property type="entry name" value="CAP_bacterial"/>
    <property type="match status" value="1"/>
</dbReference>
<dbReference type="Pfam" id="PF00188">
    <property type="entry name" value="CAP"/>
    <property type="match status" value="1"/>
</dbReference>
<dbReference type="Gene3D" id="3.40.33.10">
    <property type="entry name" value="CAP"/>
    <property type="match status" value="1"/>
</dbReference>
<evidence type="ECO:0000313" key="5">
    <source>
        <dbReference type="Proteomes" id="UP000240739"/>
    </source>
</evidence>
<dbReference type="PANTHER" id="PTHR31157">
    <property type="entry name" value="SCP DOMAIN-CONTAINING PROTEIN"/>
    <property type="match status" value="1"/>
</dbReference>
<feature type="chain" id="PRO_5015408664" description="SCP domain-containing protein" evidence="2">
    <location>
        <begin position="22"/>
        <end position="177"/>
    </location>
</feature>
<accession>A0A2T4UI08</accession>
<keyword evidence="2" id="KW-0732">Signal</keyword>
<feature type="domain" description="SCP" evidence="3">
    <location>
        <begin position="57"/>
        <end position="171"/>
    </location>
</feature>
<evidence type="ECO:0000313" key="4">
    <source>
        <dbReference type="EMBL" id="PTL58873.1"/>
    </source>
</evidence>
<evidence type="ECO:0000256" key="1">
    <source>
        <dbReference type="SAM" id="MobiDB-lite"/>
    </source>
</evidence>
<dbReference type="PANTHER" id="PTHR31157:SF1">
    <property type="entry name" value="SCP DOMAIN-CONTAINING PROTEIN"/>
    <property type="match status" value="1"/>
</dbReference>
<proteinExistence type="predicted"/>
<name>A0A2T4UI08_9ACTN</name>